<dbReference type="InterPro" id="IPR014284">
    <property type="entry name" value="RNA_pol_sigma-70_dom"/>
</dbReference>
<name>A0A6M5YPD9_9BACT</name>
<evidence type="ECO:0008006" key="9">
    <source>
        <dbReference type="Google" id="ProtNLM"/>
    </source>
</evidence>
<feature type="region of interest" description="Disordered" evidence="4">
    <location>
        <begin position="267"/>
        <end position="301"/>
    </location>
</feature>
<dbReference type="PROSITE" id="PS50294">
    <property type="entry name" value="WD_REPEATS_REGION"/>
    <property type="match status" value="2"/>
</dbReference>
<dbReference type="GO" id="GO:0016987">
    <property type="term" value="F:sigma factor activity"/>
    <property type="evidence" value="ECO:0007669"/>
    <property type="project" value="InterPro"/>
</dbReference>
<gene>
    <name evidence="7" type="ORF">FTUN_2812</name>
</gene>
<dbReference type="Pfam" id="PF00400">
    <property type="entry name" value="WD40"/>
    <property type="match status" value="3"/>
</dbReference>
<proteinExistence type="predicted"/>
<dbReference type="PROSITE" id="PS50082">
    <property type="entry name" value="WD_REPEATS_2"/>
    <property type="match status" value="3"/>
</dbReference>
<dbReference type="PANTHER" id="PTHR19848">
    <property type="entry name" value="WD40 REPEAT PROTEIN"/>
    <property type="match status" value="1"/>
</dbReference>
<evidence type="ECO:0000256" key="1">
    <source>
        <dbReference type="ARBA" id="ARBA00022574"/>
    </source>
</evidence>
<organism evidence="7 8">
    <name type="scientific">Frigoriglobus tundricola</name>
    <dbReference type="NCBI Taxonomy" id="2774151"/>
    <lineage>
        <taxon>Bacteria</taxon>
        <taxon>Pseudomonadati</taxon>
        <taxon>Planctomycetota</taxon>
        <taxon>Planctomycetia</taxon>
        <taxon>Gemmatales</taxon>
        <taxon>Gemmataceae</taxon>
        <taxon>Frigoriglobus</taxon>
    </lineage>
</organism>
<evidence type="ECO:0000256" key="3">
    <source>
        <dbReference type="PROSITE-ProRule" id="PRU00221"/>
    </source>
</evidence>
<evidence type="ECO:0000313" key="8">
    <source>
        <dbReference type="Proteomes" id="UP000503447"/>
    </source>
</evidence>
<dbReference type="Proteomes" id="UP000503447">
    <property type="component" value="Chromosome"/>
</dbReference>
<dbReference type="CDD" id="cd06171">
    <property type="entry name" value="Sigma70_r4"/>
    <property type="match status" value="1"/>
</dbReference>
<dbReference type="InterPro" id="IPR007627">
    <property type="entry name" value="RNA_pol_sigma70_r2"/>
</dbReference>
<dbReference type="SUPFAM" id="SSF88946">
    <property type="entry name" value="Sigma2 domain of RNA polymerase sigma factors"/>
    <property type="match status" value="1"/>
</dbReference>
<dbReference type="InterPro" id="IPR011047">
    <property type="entry name" value="Quinoprotein_ADH-like_sf"/>
</dbReference>
<sequence length="1076" mass="114342">MDTARLLRRARETAPPVGTDPADTELLRRYAAERDEAAFAELVRRNGPLVLRTCRHVLGEAGAEDAFQATFLLLARSAGRLTRSGSLAGWLHAAAVRVAHRARRGESRRREREVASRTPPVAPDDLTWREVREVLDTELAALPEKYRVPLVLCYLQELSYEEAARRAGCPVGALRGRLERGKERLRKRLARYGLPLAAPAIVVGSPSPVSAALIEAAVAAVRTAKNGTVPPALAGLLPTGRLRVALLFAPAATALAAIGIVLAASGSPTADPPRSDPPEPARPAAEADPHRPVDRHGDPLPTGAVMCLGTARLRHGGYVQSVAFSPDGAEVASAGDDHTVRIWDRQTGRELRRLKGPFIFPNAVAYADGGTRIVTAEGLFSTPLSLGPTPVRLWDARTGELVRVLAESGPRTNEPLAVSPDGKTVAFRTGDTVVLHPVAKGGRSGKLSVRNRYVPALAFSPDGTRLVVCFGQGFGNWQAGDSFGVRLFDLTLLAEDRKPEPLWVRGAEVDMIGWQRDPTALFSPDGKHVLVSFGATEEHRAPPLLLDAGTGKDVRPFAGQKLTVYPFLFLQSGKQVVGGSYHGPSVVWDVATGKIVAEPPWEDLDVIGGAVLSPDGKTIATAGRRAVRLWDTATWKELCPTPASIGEIDRLVVAPDGRRVLAVSDWNPAFGARLWDLDTGRQVSAVPGRGWFVSQVPNSKSKLLFGSGGDGDFRAWDAQTLNPLPHRKDDHNLPQRNVSSLEVTPDGARFVAAGTDGVLGVWDRATRTVVCQVDTGRRGAWPFALSADGRFAVTGPTKIVPGFGGVVGSTAIKAWNLETGKLRAAFDGPETGANCLAVAPDDRTVAVGTHHGGVRVYELATGKCRAEFRGHEGGVTAAAFTPDGRRLISGGSDTQILVWDLLGPLPGRAGPADAGRAWADLLSSDAARADRAMRHFASAPAAAVTHFQKHLVADQGPDPKRVQKLVEQLAAPEFADREAAQAELERIGPEVVPALRDAIRAAGSAEVVSRAGELVNKLDPAPVTGEALRHVRAVEVLERIGSADARNVLSALATGAAGARVTREAAAALARLRGRN</sequence>
<dbReference type="EMBL" id="CP053452">
    <property type="protein sequence ID" value="QJW95270.1"/>
    <property type="molecule type" value="Genomic_DNA"/>
</dbReference>
<feature type="compositionally biased region" description="Basic and acidic residues" evidence="4">
    <location>
        <begin position="273"/>
        <end position="298"/>
    </location>
</feature>
<evidence type="ECO:0000259" key="5">
    <source>
        <dbReference type="Pfam" id="PF04542"/>
    </source>
</evidence>
<dbReference type="Gene3D" id="1.10.1740.10">
    <property type="match status" value="1"/>
</dbReference>
<dbReference type="InterPro" id="IPR013325">
    <property type="entry name" value="RNA_pol_sigma_r2"/>
</dbReference>
<protein>
    <recommendedName>
        <fullName evidence="9">ECF RNA polymerase sigma factor SigE</fullName>
    </recommendedName>
</protein>
<feature type="domain" description="RNA polymerase sigma-70 region 2" evidence="5">
    <location>
        <begin position="42"/>
        <end position="109"/>
    </location>
</feature>
<feature type="repeat" description="WD" evidence="3">
    <location>
        <begin position="738"/>
        <end position="763"/>
    </location>
</feature>
<dbReference type="SUPFAM" id="SSF88659">
    <property type="entry name" value="Sigma3 and sigma4 domains of RNA polymerase sigma factors"/>
    <property type="match status" value="1"/>
</dbReference>
<evidence type="ECO:0000256" key="4">
    <source>
        <dbReference type="SAM" id="MobiDB-lite"/>
    </source>
</evidence>
<evidence type="ECO:0000313" key="7">
    <source>
        <dbReference type="EMBL" id="QJW95270.1"/>
    </source>
</evidence>
<dbReference type="SMART" id="SM00320">
    <property type="entry name" value="WD40"/>
    <property type="match status" value="9"/>
</dbReference>
<dbReference type="Pfam" id="PF04542">
    <property type="entry name" value="Sigma70_r2"/>
    <property type="match status" value="1"/>
</dbReference>
<dbReference type="GO" id="GO:0003677">
    <property type="term" value="F:DNA binding"/>
    <property type="evidence" value="ECO:0007669"/>
    <property type="project" value="InterPro"/>
</dbReference>
<dbReference type="PROSITE" id="PS00678">
    <property type="entry name" value="WD_REPEATS_1"/>
    <property type="match status" value="1"/>
</dbReference>
<reference evidence="8" key="1">
    <citation type="submission" date="2020-05" db="EMBL/GenBank/DDBJ databases">
        <title>Frigoriglobus tundricola gen. nov., sp. nov., a psychrotolerant cellulolytic planctomycete of the family Gemmataceae with two divergent copies of 16S rRNA gene.</title>
        <authorList>
            <person name="Kulichevskaya I.S."/>
            <person name="Ivanova A.A."/>
            <person name="Naumoff D.G."/>
            <person name="Beletsky A.V."/>
            <person name="Rijpstra W.I.C."/>
            <person name="Sinninghe Damste J.S."/>
            <person name="Mardanov A.V."/>
            <person name="Ravin N.V."/>
            <person name="Dedysh S.N."/>
        </authorList>
    </citation>
    <scope>NUCLEOTIDE SEQUENCE [LARGE SCALE GENOMIC DNA]</scope>
    <source>
        <strain evidence="8">PL17</strain>
    </source>
</reference>
<dbReference type="RefSeq" id="WP_171471086.1">
    <property type="nucleotide sequence ID" value="NZ_CP053452.2"/>
</dbReference>
<keyword evidence="8" id="KW-1185">Reference proteome</keyword>
<dbReference type="InterPro" id="IPR015943">
    <property type="entry name" value="WD40/YVTN_repeat-like_dom_sf"/>
</dbReference>
<evidence type="ECO:0000259" key="6">
    <source>
        <dbReference type="Pfam" id="PF08281"/>
    </source>
</evidence>
<dbReference type="InterPro" id="IPR001680">
    <property type="entry name" value="WD40_rpt"/>
</dbReference>
<dbReference type="GO" id="GO:0006352">
    <property type="term" value="P:DNA-templated transcription initiation"/>
    <property type="evidence" value="ECO:0007669"/>
    <property type="project" value="InterPro"/>
</dbReference>
<dbReference type="KEGG" id="ftj:FTUN_2812"/>
<dbReference type="AlphaFoldDB" id="A0A6M5YPD9"/>
<dbReference type="GO" id="GO:0005829">
    <property type="term" value="C:cytosol"/>
    <property type="evidence" value="ECO:0007669"/>
    <property type="project" value="UniProtKB-ARBA"/>
</dbReference>
<dbReference type="Pfam" id="PF08281">
    <property type="entry name" value="Sigma70_r4_2"/>
    <property type="match status" value="1"/>
</dbReference>
<dbReference type="NCBIfam" id="TIGR02937">
    <property type="entry name" value="sigma70-ECF"/>
    <property type="match status" value="1"/>
</dbReference>
<keyword evidence="2" id="KW-0677">Repeat</keyword>
<feature type="repeat" description="WD" evidence="3">
    <location>
        <begin position="868"/>
        <end position="901"/>
    </location>
</feature>
<evidence type="ECO:0000256" key="2">
    <source>
        <dbReference type="ARBA" id="ARBA00022737"/>
    </source>
</evidence>
<dbReference type="SUPFAM" id="SSF82171">
    <property type="entry name" value="DPP6 N-terminal domain-like"/>
    <property type="match status" value="1"/>
</dbReference>
<dbReference type="InterPro" id="IPR019775">
    <property type="entry name" value="WD40_repeat_CS"/>
</dbReference>
<feature type="domain" description="RNA polymerase sigma factor 70 region 4 type 2" evidence="6">
    <location>
        <begin position="133"/>
        <end position="185"/>
    </location>
</feature>
<feature type="repeat" description="WD" evidence="3">
    <location>
        <begin position="312"/>
        <end position="353"/>
    </location>
</feature>
<dbReference type="Gene3D" id="2.130.10.10">
    <property type="entry name" value="YVTN repeat-like/Quinoprotein amine dehydrogenase"/>
    <property type="match status" value="3"/>
</dbReference>
<accession>A0A6M5YPD9</accession>
<dbReference type="PANTHER" id="PTHR19848:SF8">
    <property type="entry name" value="F-BOX AND WD REPEAT DOMAIN CONTAINING 7"/>
    <property type="match status" value="1"/>
</dbReference>
<dbReference type="InterPro" id="IPR036388">
    <property type="entry name" value="WH-like_DNA-bd_sf"/>
</dbReference>
<dbReference type="SUPFAM" id="SSF50998">
    <property type="entry name" value="Quinoprotein alcohol dehydrogenase-like"/>
    <property type="match status" value="1"/>
</dbReference>
<keyword evidence="1 3" id="KW-0853">WD repeat</keyword>
<dbReference type="InterPro" id="IPR013324">
    <property type="entry name" value="RNA_pol_sigma_r3/r4-like"/>
</dbReference>
<dbReference type="InterPro" id="IPR013249">
    <property type="entry name" value="RNA_pol_sigma70_r4_t2"/>
</dbReference>
<dbReference type="Gene3D" id="1.10.10.10">
    <property type="entry name" value="Winged helix-like DNA-binding domain superfamily/Winged helix DNA-binding domain"/>
    <property type="match status" value="1"/>
</dbReference>